<dbReference type="InterPro" id="IPR012902">
    <property type="entry name" value="N_methyl_site"/>
</dbReference>
<dbReference type="KEGG" id="nei:BG910_10690"/>
<dbReference type="InterPro" id="IPR013362">
    <property type="entry name" value="Pilus_4_PilV"/>
</dbReference>
<dbReference type="PROSITE" id="PS00409">
    <property type="entry name" value="PROKAR_NTER_METHYL"/>
    <property type="match status" value="1"/>
</dbReference>
<dbReference type="RefSeq" id="WP_089036826.1">
    <property type="nucleotide sequence ID" value="NZ_CP022278.1"/>
</dbReference>
<gene>
    <name evidence="1" type="primary">pilV</name>
    <name evidence="1" type="ORF">BG910_10690</name>
</gene>
<name>A0A220S3T2_9NEIS</name>
<dbReference type="Pfam" id="PF07963">
    <property type="entry name" value="N_methyl"/>
    <property type="match status" value="1"/>
</dbReference>
<accession>A0A220S3T2</accession>
<dbReference type="OrthoDB" id="8614013at2"/>
<evidence type="ECO:0000313" key="1">
    <source>
        <dbReference type="EMBL" id="ASK28134.1"/>
    </source>
</evidence>
<keyword evidence="2" id="KW-1185">Reference proteome</keyword>
<reference evidence="1 2" key="1">
    <citation type="submission" date="2017-06" db="EMBL/GenBank/DDBJ databases">
        <title>Neisseria chenwenguii sp. nov., isolated from the intestinal contents of Tibetan Plateau Pika in Yushu, Qinghai Province, China.</title>
        <authorList>
            <person name="Zhang G."/>
        </authorList>
    </citation>
    <scope>NUCLEOTIDE SEQUENCE [LARGE SCALE GENOMIC DNA]</scope>
    <source>
        <strain evidence="1 2">10023</strain>
    </source>
</reference>
<dbReference type="Proteomes" id="UP000198238">
    <property type="component" value="Chromosome"/>
</dbReference>
<sequence length="213" mass="23448">MKTLRQTSHISGRLKTTQTGLTLIEILVSMIVLALGVLALLSVQLRAASNVREAEGQTVVSQITQNLIEGMLINPTLEKDKQKEAWTKKHYTAYETTERQVSAACNDTASGSDIKKADLAKAQICDFQKNLRAAMPEADIYFAICKDNKANPPEMKSGRREWNCGASTDTVTVIKVLWTVDMETDADETTKAANSLSTSDNKAVFTYQARVTE</sequence>
<organism evidence="1 2">
    <name type="scientific">Neisseria chenwenguii</name>
    <dbReference type="NCBI Taxonomy" id="1853278"/>
    <lineage>
        <taxon>Bacteria</taxon>
        <taxon>Pseudomonadati</taxon>
        <taxon>Pseudomonadota</taxon>
        <taxon>Betaproteobacteria</taxon>
        <taxon>Neisseriales</taxon>
        <taxon>Neisseriaceae</taxon>
        <taxon>Neisseria</taxon>
    </lineage>
</organism>
<evidence type="ECO:0000313" key="2">
    <source>
        <dbReference type="Proteomes" id="UP000198238"/>
    </source>
</evidence>
<dbReference type="AlphaFoldDB" id="A0A220S3T2"/>
<proteinExistence type="predicted"/>
<protein>
    <submittedName>
        <fullName evidence="1">Type IV pilus modification protein PilV</fullName>
    </submittedName>
</protein>
<dbReference type="EMBL" id="CP022278">
    <property type="protein sequence ID" value="ASK28134.1"/>
    <property type="molecule type" value="Genomic_DNA"/>
</dbReference>
<dbReference type="NCBIfam" id="TIGR02523">
    <property type="entry name" value="type_IV_pilV"/>
    <property type="match status" value="1"/>
</dbReference>